<dbReference type="InterPro" id="IPR016162">
    <property type="entry name" value="Ald_DH_N"/>
</dbReference>
<dbReference type="PANTHER" id="PTHR43353">
    <property type="entry name" value="SUCCINATE-SEMIALDEHYDE DEHYDROGENASE, MITOCHONDRIAL"/>
    <property type="match status" value="1"/>
</dbReference>
<dbReference type="InterPro" id="IPR016163">
    <property type="entry name" value="Ald_DH_C"/>
</dbReference>
<evidence type="ECO:0000256" key="1">
    <source>
        <dbReference type="ARBA" id="ARBA00009986"/>
    </source>
</evidence>
<dbReference type="PANTHER" id="PTHR43353:SF5">
    <property type="entry name" value="SUCCINATE-SEMIALDEHYDE DEHYDROGENASE, MITOCHONDRIAL"/>
    <property type="match status" value="1"/>
</dbReference>
<dbReference type="InterPro" id="IPR016160">
    <property type="entry name" value="Ald_DH_CS_CYS"/>
</dbReference>
<accession>A0A7C8KWR7</accession>
<dbReference type="OrthoDB" id="9762913at2"/>
<evidence type="ECO:0000256" key="2">
    <source>
        <dbReference type="ARBA" id="ARBA00023002"/>
    </source>
</evidence>
<evidence type="ECO:0000313" key="5">
    <source>
        <dbReference type="Proteomes" id="UP000480246"/>
    </source>
</evidence>
<name>A0A7C8KWR7_9BACI</name>
<dbReference type="InterPro" id="IPR016161">
    <property type="entry name" value="Ald_DH/histidinol_DH"/>
</dbReference>
<dbReference type="InterPro" id="IPR050740">
    <property type="entry name" value="Aldehyde_DH_Superfamily"/>
</dbReference>
<dbReference type="EMBL" id="WEID01000006">
    <property type="protein sequence ID" value="KAB8139151.1"/>
    <property type="molecule type" value="Genomic_DNA"/>
</dbReference>
<dbReference type="FunFam" id="3.40.605.10:FF:000005">
    <property type="entry name" value="Succinate-semialdehyde dehydrogenase I"/>
    <property type="match status" value="1"/>
</dbReference>
<dbReference type="AlphaFoldDB" id="A0A7C8KWR7"/>
<dbReference type="FunFam" id="3.40.605.10:FF:000026">
    <property type="entry name" value="Aldehyde dehydrogenase, putative"/>
    <property type="match status" value="1"/>
</dbReference>
<dbReference type="Pfam" id="PF00171">
    <property type="entry name" value="Aldedh"/>
    <property type="match status" value="1"/>
</dbReference>
<dbReference type="RefSeq" id="WP_153401079.1">
    <property type="nucleotide sequence ID" value="NZ_ML762424.1"/>
</dbReference>
<comment type="similarity">
    <text evidence="1">Belongs to the aldehyde dehydrogenase family.</text>
</comment>
<dbReference type="Proteomes" id="UP000480246">
    <property type="component" value="Unassembled WGS sequence"/>
</dbReference>
<proteinExistence type="inferred from homology"/>
<feature type="domain" description="Aldehyde dehydrogenase" evidence="3">
    <location>
        <begin position="15"/>
        <end position="476"/>
    </location>
</feature>
<organism evidence="4 5">
    <name type="scientific">Gracilibacillus oryzae</name>
    <dbReference type="NCBI Taxonomy" id="1672701"/>
    <lineage>
        <taxon>Bacteria</taxon>
        <taxon>Bacillati</taxon>
        <taxon>Bacillota</taxon>
        <taxon>Bacilli</taxon>
        <taxon>Bacillales</taxon>
        <taxon>Bacillaceae</taxon>
        <taxon>Gracilibacillus</taxon>
    </lineage>
</organism>
<dbReference type="InterPro" id="IPR015590">
    <property type="entry name" value="Aldehyde_DH_dom"/>
</dbReference>
<keyword evidence="5" id="KW-1185">Reference proteome</keyword>
<gene>
    <name evidence="4" type="ORF">F9U64_01815</name>
</gene>
<dbReference type="Gene3D" id="3.40.605.10">
    <property type="entry name" value="Aldehyde Dehydrogenase, Chain A, domain 1"/>
    <property type="match status" value="1"/>
</dbReference>
<dbReference type="PROSITE" id="PS00070">
    <property type="entry name" value="ALDEHYDE_DEHYDR_CYS"/>
    <property type="match status" value="1"/>
</dbReference>
<evidence type="ECO:0000313" key="4">
    <source>
        <dbReference type="EMBL" id="KAB8139151.1"/>
    </source>
</evidence>
<protein>
    <submittedName>
        <fullName evidence="4">NAD-dependent succinate-semialdehyde dehydrogenase</fullName>
    </submittedName>
</protein>
<evidence type="ECO:0000259" key="3">
    <source>
        <dbReference type="Pfam" id="PF00171"/>
    </source>
</evidence>
<dbReference type="GO" id="GO:0004777">
    <property type="term" value="F:succinate-semialdehyde dehydrogenase (NAD+) activity"/>
    <property type="evidence" value="ECO:0007669"/>
    <property type="project" value="TreeGrafter"/>
</dbReference>
<dbReference type="GO" id="GO:0009450">
    <property type="term" value="P:gamma-aminobutyric acid catabolic process"/>
    <property type="evidence" value="ECO:0007669"/>
    <property type="project" value="InterPro"/>
</dbReference>
<dbReference type="SUPFAM" id="SSF53720">
    <property type="entry name" value="ALDH-like"/>
    <property type="match status" value="1"/>
</dbReference>
<comment type="caution">
    <text evidence="4">The sequence shown here is derived from an EMBL/GenBank/DDBJ whole genome shotgun (WGS) entry which is preliminary data.</text>
</comment>
<dbReference type="CDD" id="cd07103">
    <property type="entry name" value="ALDH_F5_SSADH_GabD"/>
    <property type="match status" value="1"/>
</dbReference>
<reference evidence="4 5" key="1">
    <citation type="submission" date="2019-10" db="EMBL/GenBank/DDBJ databases">
        <title>Gracilibacillus sp. nov. isolated from rice seeds.</title>
        <authorList>
            <person name="He S."/>
        </authorList>
    </citation>
    <scope>NUCLEOTIDE SEQUENCE [LARGE SCALE GENOMIC DNA]</scope>
    <source>
        <strain evidence="4 5">TD8</strain>
    </source>
</reference>
<dbReference type="Gene3D" id="3.40.309.10">
    <property type="entry name" value="Aldehyde Dehydrogenase, Chain A, domain 2"/>
    <property type="match status" value="1"/>
</dbReference>
<sequence length="480" mass="52679">MAEQLDYLNYINGEWVGDSYKKIKVFNPATGEYIGSVPDADEEHAKQAIEAASQALPKWSKKSAADRSDVLRKYFDLIMTHENEIAEIMTKENGKPLKESKGEVQYAASFIEWYAEEGKRIYGRMIPGKRENHRIKVIKQSVGVVAAITPWNFPAAMITRKLGPALAAGCTFIVKPPEETPLTCMKLAELAEEAGIPKGVINVVNGNPEKFSETVMSDMRVRKLTFTGSTPVGKLLMKQGAEQVMKLSLELGGHAPVIVCDDADLDQTVEMLMAAKFRNSGQTCIAANRVYAQSGIYDELVRRMTAEVEKLNVGNGLEDGIDVGPLINKEGFEKVGRHVQDAQEKGARVTTGGEGQANTEKDTYFYMPTIIADSNHDMIIMNEETFGPILPIAKYDYDNEAVKAANDTPFGLAAYFFTQNVSRGTRISEGLEYGIVGWNDGIPSAAQAPFGGIKQSGFGREGGQEGIEEYLEVKYISLSV</sequence>
<dbReference type="InterPro" id="IPR010102">
    <property type="entry name" value="Succ_semiAld_DH"/>
</dbReference>
<dbReference type="FunFam" id="3.40.309.10:FF:000004">
    <property type="entry name" value="Succinate-semialdehyde dehydrogenase I"/>
    <property type="match status" value="1"/>
</dbReference>
<dbReference type="NCBIfam" id="TIGR01780">
    <property type="entry name" value="SSADH"/>
    <property type="match status" value="1"/>
</dbReference>
<keyword evidence="2" id="KW-0560">Oxidoreductase</keyword>